<dbReference type="InParanoid" id="A0A0C3J5N1"/>
<accession>A0A0C3J5N1</accession>
<keyword evidence="2" id="KW-1185">Reference proteome</keyword>
<dbReference type="STRING" id="870435.A0A0C3J5N1"/>
<organism evidence="1 2">
    <name type="scientific">Pisolithus tinctorius Marx 270</name>
    <dbReference type="NCBI Taxonomy" id="870435"/>
    <lineage>
        <taxon>Eukaryota</taxon>
        <taxon>Fungi</taxon>
        <taxon>Dikarya</taxon>
        <taxon>Basidiomycota</taxon>
        <taxon>Agaricomycotina</taxon>
        <taxon>Agaricomycetes</taxon>
        <taxon>Agaricomycetidae</taxon>
        <taxon>Boletales</taxon>
        <taxon>Sclerodermatineae</taxon>
        <taxon>Pisolithaceae</taxon>
        <taxon>Pisolithus</taxon>
    </lineage>
</organism>
<protein>
    <submittedName>
        <fullName evidence="1">Uncharacterized protein</fullName>
    </submittedName>
</protein>
<name>A0A0C3J5N1_PISTI</name>
<evidence type="ECO:0000313" key="1">
    <source>
        <dbReference type="EMBL" id="KIO04348.1"/>
    </source>
</evidence>
<proteinExistence type="predicted"/>
<dbReference type="EMBL" id="KN831971">
    <property type="protein sequence ID" value="KIO04348.1"/>
    <property type="molecule type" value="Genomic_DNA"/>
</dbReference>
<dbReference type="AlphaFoldDB" id="A0A0C3J5N1"/>
<reference evidence="2" key="2">
    <citation type="submission" date="2015-01" db="EMBL/GenBank/DDBJ databases">
        <title>Evolutionary Origins and Diversification of the Mycorrhizal Mutualists.</title>
        <authorList>
            <consortium name="DOE Joint Genome Institute"/>
            <consortium name="Mycorrhizal Genomics Consortium"/>
            <person name="Kohler A."/>
            <person name="Kuo A."/>
            <person name="Nagy L.G."/>
            <person name="Floudas D."/>
            <person name="Copeland A."/>
            <person name="Barry K.W."/>
            <person name="Cichocki N."/>
            <person name="Veneault-Fourrey C."/>
            <person name="LaButti K."/>
            <person name="Lindquist E.A."/>
            <person name="Lipzen A."/>
            <person name="Lundell T."/>
            <person name="Morin E."/>
            <person name="Murat C."/>
            <person name="Riley R."/>
            <person name="Ohm R."/>
            <person name="Sun H."/>
            <person name="Tunlid A."/>
            <person name="Henrissat B."/>
            <person name="Grigoriev I.V."/>
            <person name="Hibbett D.S."/>
            <person name="Martin F."/>
        </authorList>
    </citation>
    <scope>NUCLEOTIDE SEQUENCE [LARGE SCALE GENOMIC DNA]</scope>
    <source>
        <strain evidence="2">Marx 270</strain>
    </source>
</reference>
<dbReference type="Proteomes" id="UP000054217">
    <property type="component" value="Unassembled WGS sequence"/>
</dbReference>
<reference evidence="1 2" key="1">
    <citation type="submission" date="2014-04" db="EMBL/GenBank/DDBJ databases">
        <authorList>
            <consortium name="DOE Joint Genome Institute"/>
            <person name="Kuo A."/>
            <person name="Kohler A."/>
            <person name="Costa M.D."/>
            <person name="Nagy L.G."/>
            <person name="Floudas D."/>
            <person name="Copeland A."/>
            <person name="Barry K.W."/>
            <person name="Cichocki N."/>
            <person name="Veneault-Fourrey C."/>
            <person name="LaButti K."/>
            <person name="Lindquist E.A."/>
            <person name="Lipzen A."/>
            <person name="Lundell T."/>
            <person name="Morin E."/>
            <person name="Murat C."/>
            <person name="Sun H."/>
            <person name="Tunlid A."/>
            <person name="Henrissat B."/>
            <person name="Grigoriev I.V."/>
            <person name="Hibbett D.S."/>
            <person name="Martin F."/>
            <person name="Nordberg H.P."/>
            <person name="Cantor M.N."/>
            <person name="Hua S.X."/>
        </authorList>
    </citation>
    <scope>NUCLEOTIDE SEQUENCE [LARGE SCALE GENOMIC DNA]</scope>
    <source>
        <strain evidence="1 2">Marx 270</strain>
    </source>
</reference>
<dbReference type="OrthoDB" id="3267098at2759"/>
<evidence type="ECO:0000313" key="2">
    <source>
        <dbReference type="Proteomes" id="UP000054217"/>
    </source>
</evidence>
<gene>
    <name evidence="1" type="ORF">M404DRAFT_143151</name>
</gene>
<dbReference type="HOGENOM" id="CLU_3143638_0_0_1"/>
<sequence>MQLHCIGFIPHEDPGTFGFLDPHHVICAIHLIPAFVHGWTDEYLPHSLA</sequence>